<evidence type="ECO:0000313" key="3">
    <source>
        <dbReference type="Proteomes" id="UP001183615"/>
    </source>
</evidence>
<feature type="compositionally biased region" description="Low complexity" evidence="1">
    <location>
        <begin position="43"/>
        <end position="67"/>
    </location>
</feature>
<sequence>MCIQAATEPGVPGRPNEDFAALAVPAGGDGGALVLLDGVTGPQVPAADADPGADAAPGAEPGAVPGAEPGGGPPGGCAHGVAWFAARLGGALLERCATARESSLRACLADAISRSADAHRTACDLSHPRTPQATVVCARWDAREVEYLVLSDSVLLIEGADGSVRPVLDTRLDDLRPAARRLPRERRAAWIESLRNAEGGFFTAAADPAVADLAVTGTVARDAVRSVAALTDGLGRWVETFRLGGWADLFALLADAGPREAIRQVRAAEAADPDGAAFPRGKAHDDATAVLARL</sequence>
<evidence type="ECO:0000313" key="2">
    <source>
        <dbReference type="EMBL" id="MDT0441536.1"/>
    </source>
</evidence>
<name>A0ABU2RXQ0_9ACTN</name>
<dbReference type="Proteomes" id="UP001183615">
    <property type="component" value="Unassembled WGS sequence"/>
</dbReference>
<dbReference type="RefSeq" id="WP_311615392.1">
    <property type="nucleotide sequence ID" value="NZ_JAVREV010000001.1"/>
</dbReference>
<protein>
    <submittedName>
        <fullName evidence="2">Protein phosphatase 2C domain-containing protein</fullName>
    </submittedName>
</protein>
<proteinExistence type="predicted"/>
<evidence type="ECO:0000256" key="1">
    <source>
        <dbReference type="SAM" id="MobiDB-lite"/>
    </source>
</evidence>
<accession>A0ABU2RXQ0</accession>
<organism evidence="2 3">
    <name type="scientific">Streptomyces johnsoniae</name>
    <dbReference type="NCBI Taxonomy" id="3075532"/>
    <lineage>
        <taxon>Bacteria</taxon>
        <taxon>Bacillati</taxon>
        <taxon>Actinomycetota</taxon>
        <taxon>Actinomycetes</taxon>
        <taxon>Kitasatosporales</taxon>
        <taxon>Streptomycetaceae</taxon>
        <taxon>Streptomyces</taxon>
    </lineage>
</organism>
<gene>
    <name evidence="2" type="ORF">RM779_02820</name>
</gene>
<dbReference type="EMBL" id="JAVREV010000001">
    <property type="protein sequence ID" value="MDT0441536.1"/>
    <property type="molecule type" value="Genomic_DNA"/>
</dbReference>
<comment type="caution">
    <text evidence="2">The sequence shown here is derived from an EMBL/GenBank/DDBJ whole genome shotgun (WGS) entry which is preliminary data.</text>
</comment>
<feature type="region of interest" description="Disordered" evidence="1">
    <location>
        <begin position="43"/>
        <end position="72"/>
    </location>
</feature>
<keyword evidence="3" id="KW-1185">Reference proteome</keyword>
<reference evidence="3" key="1">
    <citation type="submission" date="2023-07" db="EMBL/GenBank/DDBJ databases">
        <title>30 novel species of actinomycetes from the DSMZ collection.</title>
        <authorList>
            <person name="Nouioui I."/>
        </authorList>
    </citation>
    <scope>NUCLEOTIDE SEQUENCE [LARGE SCALE GENOMIC DNA]</scope>
    <source>
        <strain evidence="3">DSM 41886</strain>
    </source>
</reference>